<evidence type="ECO:0000313" key="4">
    <source>
        <dbReference type="Proteomes" id="UP000472263"/>
    </source>
</evidence>
<feature type="domain" description="Integrase catalytic" evidence="2">
    <location>
        <begin position="162"/>
        <end position="343"/>
    </location>
</feature>
<dbReference type="GO" id="GO:0015074">
    <property type="term" value="P:DNA integration"/>
    <property type="evidence" value="ECO:0007669"/>
    <property type="project" value="InterPro"/>
</dbReference>
<dbReference type="InterPro" id="IPR036397">
    <property type="entry name" value="RNaseH_sf"/>
</dbReference>
<keyword evidence="1" id="KW-0472">Membrane</keyword>
<name>A0A667WR88_9TELE</name>
<evidence type="ECO:0000256" key="1">
    <source>
        <dbReference type="SAM" id="Phobius"/>
    </source>
</evidence>
<dbReference type="InParanoid" id="A0A667WR88"/>
<keyword evidence="4" id="KW-1185">Reference proteome</keyword>
<dbReference type="GO" id="GO:0003676">
    <property type="term" value="F:nucleic acid binding"/>
    <property type="evidence" value="ECO:0007669"/>
    <property type="project" value="InterPro"/>
</dbReference>
<dbReference type="PROSITE" id="PS50994">
    <property type="entry name" value="INTEGRASE"/>
    <property type="match status" value="1"/>
</dbReference>
<dbReference type="GeneTree" id="ENSGT00940000165266"/>
<dbReference type="PANTHER" id="PTHR46791">
    <property type="entry name" value="EXPRESSED PROTEIN"/>
    <property type="match status" value="1"/>
</dbReference>
<proteinExistence type="predicted"/>
<accession>A0A667WR88</accession>
<evidence type="ECO:0000259" key="2">
    <source>
        <dbReference type="PROSITE" id="PS50994"/>
    </source>
</evidence>
<keyword evidence="1" id="KW-0812">Transmembrane</keyword>
<dbReference type="Gene3D" id="3.30.420.10">
    <property type="entry name" value="Ribonuclease H-like superfamily/Ribonuclease H"/>
    <property type="match status" value="1"/>
</dbReference>
<reference evidence="3" key="2">
    <citation type="submission" date="2025-08" db="UniProtKB">
        <authorList>
            <consortium name="Ensembl"/>
        </authorList>
    </citation>
    <scope>IDENTIFICATION</scope>
</reference>
<dbReference type="InterPro" id="IPR058913">
    <property type="entry name" value="Integrase_dom_put"/>
</dbReference>
<dbReference type="InterPro" id="IPR001584">
    <property type="entry name" value="Integrase_cat-core"/>
</dbReference>
<keyword evidence="1" id="KW-1133">Transmembrane helix</keyword>
<dbReference type="AlphaFoldDB" id="A0A667WR88"/>
<protein>
    <recommendedName>
        <fullName evidence="2">Integrase catalytic domain-containing protein</fullName>
    </recommendedName>
</protein>
<feature type="transmembrane region" description="Helical" evidence="1">
    <location>
        <begin position="6"/>
        <end position="29"/>
    </location>
</feature>
<evidence type="ECO:0000313" key="3">
    <source>
        <dbReference type="Ensembl" id="ENSMMDP00005004772.1"/>
    </source>
</evidence>
<dbReference type="InterPro" id="IPR012337">
    <property type="entry name" value="RNaseH-like_sf"/>
</dbReference>
<dbReference type="PANTHER" id="PTHR46791:SF7">
    <property type="entry name" value="INTEGRASE CATALYTIC DOMAIN-CONTAINING PROTEIN"/>
    <property type="match status" value="1"/>
</dbReference>
<sequence length="422" mass="48486">MAMHCVTLKVILGLSFLFFFLYIQVIMVFSLKFNLFRPAETLSTYNGDNTFISKEDIEALLVLGITLTEVASVLGISRPTLYKVMQAYSIRHTKFFDISDQELDETIRDIKAEHPHVGEVMLNGHLRARNIMVQRHRLRDSVKRVDNTGVDFRRTTTVQRRVYSVPCPNYIWHIDGNHKLIRWKIVVHGAMDGYSRMLAFLQCSNNNRAETVMDLFNAAINEFGGPLHIRSDHGGENARIWEAMRLHRGENSVLTGSSVHNQRIERFNRDLNKNCRDVYAPIFYELESMEALDVDNESDLFCLHYVYIPRINHTLNEFRAAFNNHSVSSEGNRTPAQLFTLDRHLLSLNYPEAATNEITVGTVTTPHIQYSLCPLNQQDLQQLAVAVNPLENDGNNGKTLYQRGFCYFLLQRLKCVQRSISG</sequence>
<dbReference type="Pfam" id="PF24764">
    <property type="entry name" value="rva_4"/>
    <property type="match status" value="1"/>
</dbReference>
<dbReference type="SUPFAM" id="SSF53098">
    <property type="entry name" value="Ribonuclease H-like"/>
    <property type="match status" value="1"/>
</dbReference>
<dbReference type="Proteomes" id="UP000472263">
    <property type="component" value="Chromosome 22"/>
</dbReference>
<reference evidence="3" key="3">
    <citation type="submission" date="2025-09" db="UniProtKB">
        <authorList>
            <consortium name="Ensembl"/>
        </authorList>
    </citation>
    <scope>IDENTIFICATION</scope>
</reference>
<dbReference type="Ensembl" id="ENSMMDT00005004907.1">
    <property type="protein sequence ID" value="ENSMMDP00005004772.1"/>
    <property type="gene ID" value="ENSMMDG00005002626.1"/>
</dbReference>
<reference evidence="3" key="1">
    <citation type="submission" date="2019-06" db="EMBL/GenBank/DDBJ databases">
        <authorList>
            <consortium name="Wellcome Sanger Institute Data Sharing"/>
        </authorList>
    </citation>
    <scope>NUCLEOTIDE SEQUENCE [LARGE SCALE GENOMIC DNA]</scope>
</reference>
<organism evidence="3 4">
    <name type="scientific">Myripristis murdjan</name>
    <name type="common">pinecone soldierfish</name>
    <dbReference type="NCBI Taxonomy" id="586833"/>
    <lineage>
        <taxon>Eukaryota</taxon>
        <taxon>Metazoa</taxon>
        <taxon>Chordata</taxon>
        <taxon>Craniata</taxon>
        <taxon>Vertebrata</taxon>
        <taxon>Euteleostomi</taxon>
        <taxon>Actinopterygii</taxon>
        <taxon>Neopterygii</taxon>
        <taxon>Teleostei</taxon>
        <taxon>Neoteleostei</taxon>
        <taxon>Acanthomorphata</taxon>
        <taxon>Holocentriformes</taxon>
        <taxon>Holocentridae</taxon>
        <taxon>Myripristis</taxon>
    </lineage>
</organism>